<evidence type="ECO:0000313" key="1">
    <source>
        <dbReference type="EMBL" id="KAK9727477.1"/>
    </source>
</evidence>
<reference evidence="1 2" key="1">
    <citation type="journal article" date="2024" name="BMC Genomics">
        <title>De novo assembly and annotation of Popillia japonica's genome with initial clues to its potential as an invasive pest.</title>
        <authorList>
            <person name="Cucini C."/>
            <person name="Boschi S."/>
            <person name="Funari R."/>
            <person name="Cardaioli E."/>
            <person name="Iannotti N."/>
            <person name="Marturano G."/>
            <person name="Paoli F."/>
            <person name="Bruttini M."/>
            <person name="Carapelli A."/>
            <person name="Frati F."/>
            <person name="Nardi F."/>
        </authorList>
    </citation>
    <scope>NUCLEOTIDE SEQUENCE [LARGE SCALE GENOMIC DNA]</scope>
    <source>
        <strain evidence="1">DMR45628</strain>
    </source>
</reference>
<name>A0AAW1L2T9_POPJA</name>
<comment type="caution">
    <text evidence="1">The sequence shown here is derived from an EMBL/GenBank/DDBJ whole genome shotgun (WGS) entry which is preliminary data.</text>
</comment>
<organism evidence="1 2">
    <name type="scientific">Popillia japonica</name>
    <name type="common">Japanese beetle</name>
    <dbReference type="NCBI Taxonomy" id="7064"/>
    <lineage>
        <taxon>Eukaryota</taxon>
        <taxon>Metazoa</taxon>
        <taxon>Ecdysozoa</taxon>
        <taxon>Arthropoda</taxon>
        <taxon>Hexapoda</taxon>
        <taxon>Insecta</taxon>
        <taxon>Pterygota</taxon>
        <taxon>Neoptera</taxon>
        <taxon>Endopterygota</taxon>
        <taxon>Coleoptera</taxon>
        <taxon>Polyphaga</taxon>
        <taxon>Scarabaeiformia</taxon>
        <taxon>Scarabaeidae</taxon>
        <taxon>Rutelinae</taxon>
        <taxon>Popillia</taxon>
    </lineage>
</organism>
<gene>
    <name evidence="1" type="ORF">QE152_g19132</name>
</gene>
<protein>
    <submittedName>
        <fullName evidence="1">Uncharacterized protein</fullName>
    </submittedName>
</protein>
<evidence type="ECO:0000313" key="2">
    <source>
        <dbReference type="Proteomes" id="UP001458880"/>
    </source>
</evidence>
<dbReference type="Proteomes" id="UP001458880">
    <property type="component" value="Unassembled WGS sequence"/>
</dbReference>
<accession>A0AAW1L2T9</accession>
<keyword evidence="2" id="KW-1185">Reference proteome</keyword>
<sequence>MFNWVKVWGLEGPPELVFYTKTLAIHRIMFNWVKVWGLEGPPELVFYTKTLAHSKVRHAVDDYQNWIIVQGEPSLDE</sequence>
<proteinExistence type="predicted"/>
<dbReference type="AlphaFoldDB" id="A0AAW1L2T9"/>
<dbReference type="EMBL" id="JASPKY010000178">
    <property type="protein sequence ID" value="KAK9727477.1"/>
    <property type="molecule type" value="Genomic_DNA"/>
</dbReference>